<dbReference type="InterPro" id="IPR029767">
    <property type="entry name" value="WecB-like"/>
</dbReference>
<dbReference type="EC" id="3.2.1.183" evidence="2"/>
<evidence type="ECO:0000313" key="3">
    <source>
        <dbReference type="Proteomes" id="UP000312702"/>
    </source>
</evidence>
<evidence type="ECO:0000313" key="2">
    <source>
        <dbReference type="EMBL" id="QDC61884.1"/>
    </source>
</evidence>
<dbReference type="EMBL" id="CP040973">
    <property type="protein sequence ID" value="QDC61884.1"/>
    <property type="molecule type" value="Genomic_DNA"/>
</dbReference>
<dbReference type="Proteomes" id="UP000312702">
    <property type="component" value="Chromosome"/>
</dbReference>
<dbReference type="PANTHER" id="PTHR43174">
    <property type="entry name" value="UDP-N-ACETYLGLUCOSAMINE 2-EPIMERASE"/>
    <property type="match status" value="1"/>
</dbReference>
<dbReference type="InterPro" id="IPR003331">
    <property type="entry name" value="UDP_GlcNAc_Epimerase_2_dom"/>
</dbReference>
<organism evidence="2 3">
    <name type="scientific">Candidatus Methylopumilus universalis</name>
    <dbReference type="NCBI Taxonomy" id="2588536"/>
    <lineage>
        <taxon>Bacteria</taxon>
        <taxon>Pseudomonadati</taxon>
        <taxon>Pseudomonadota</taxon>
        <taxon>Betaproteobacteria</taxon>
        <taxon>Nitrosomonadales</taxon>
        <taxon>Methylophilaceae</taxon>
        <taxon>Candidatus Methylopumilus</taxon>
    </lineage>
</organism>
<keyword evidence="2" id="KW-0378">Hydrolase</keyword>
<dbReference type="NCBIfam" id="TIGR03568">
    <property type="entry name" value="NeuC_NnaA"/>
    <property type="match status" value="1"/>
</dbReference>
<protein>
    <submittedName>
        <fullName evidence="2">UDP-N-acetylglucosamine 2-epimerase (Hydrolyzing)</fullName>
        <ecNumber evidence="2">3.2.1.183</ecNumber>
    </submittedName>
</protein>
<proteinExistence type="predicted"/>
<gene>
    <name evidence="2" type="primary">neuC</name>
    <name evidence="2" type="ORF">FIT74_04315</name>
</gene>
<dbReference type="PANTHER" id="PTHR43174:SF3">
    <property type="entry name" value="UDP-N-ACETYLGLUCOSAMINE 2-EPIMERASE"/>
    <property type="match status" value="1"/>
</dbReference>
<dbReference type="GO" id="GO:0016798">
    <property type="term" value="F:hydrolase activity, acting on glycosyl bonds"/>
    <property type="evidence" value="ECO:0007669"/>
    <property type="project" value="UniProtKB-KW"/>
</dbReference>
<dbReference type="InterPro" id="IPR020004">
    <property type="entry name" value="UDP-GlcNAc_Epase"/>
</dbReference>
<accession>A0ABX5VXN9</accession>
<sequence length="377" mass="43127">MNFRKIVFLTGTRADFGKLKSLMLRLQSDEHFDVHVFITGMHMLSRYGSTWEEVRKAGLVNIYRFINQNEQDSMDQILSKTICGLSDYVKEITPDMIVVHGDRVEALAGAIVGSLNNIRVAHIEGGEVSGTVDEIIRHSISKMSHFHFVANDEARRRLVQLGESKETIYVIGSPDIDIMNSPELPTLEKVKSYYHFNFKDYAILMFHPVTTEYRSIQQQISTIVDCALQVSQNFVVLYPNNDHGTEFILQEYERLQGCSRFAIYPSMRFEYFLTLLKHANYIIGNSSAGIREAPHFGVPTINLGSRQHRRVQTSSVINVSINCKDIVEAIKLVQVMPRISRTLFGNGNSAGEFIQVLQTEENWDRDIQKYFIDYPSK</sequence>
<dbReference type="Pfam" id="PF02350">
    <property type="entry name" value="Epimerase_2"/>
    <property type="match status" value="1"/>
</dbReference>
<evidence type="ECO:0000259" key="1">
    <source>
        <dbReference type="Pfam" id="PF02350"/>
    </source>
</evidence>
<keyword evidence="3" id="KW-1185">Reference proteome</keyword>
<name>A0ABX5VXN9_9PROT</name>
<dbReference type="Gene3D" id="3.40.50.2000">
    <property type="entry name" value="Glycogen Phosphorylase B"/>
    <property type="match status" value="2"/>
</dbReference>
<keyword evidence="2" id="KW-0326">Glycosidase</keyword>
<feature type="domain" description="UDP-N-acetylglucosamine 2-epimerase" evidence="1">
    <location>
        <begin position="25"/>
        <end position="357"/>
    </location>
</feature>
<reference evidence="2 3" key="1">
    <citation type="journal article" date="2019" name="ISME J.">
        <title>Evolution in action: habitat transition from sediment to the pelagial leads to genome streamlining in Methylophilaceae.</title>
        <authorList>
            <person name="Salcher M."/>
            <person name="Schaefle D."/>
            <person name="Kaspar M."/>
            <person name="Neuenschwander S.M."/>
            <person name="Ghai R."/>
        </authorList>
    </citation>
    <scope>NUCLEOTIDE SEQUENCE [LARGE SCALE GENOMIC DNA]</scope>
    <source>
        <strain evidence="2 3">MMS-VI-25</strain>
    </source>
</reference>
<dbReference type="SUPFAM" id="SSF53756">
    <property type="entry name" value="UDP-Glycosyltransferase/glycogen phosphorylase"/>
    <property type="match status" value="1"/>
</dbReference>